<dbReference type="PANTHER" id="PTHR33371:SF18">
    <property type="entry name" value="MCE-FAMILY PROTEIN MCE3C"/>
    <property type="match status" value="1"/>
</dbReference>
<evidence type="ECO:0000256" key="1">
    <source>
        <dbReference type="SAM" id="Phobius"/>
    </source>
</evidence>
<dbReference type="HOGENOM" id="CLU_026704_2_0_11"/>
<keyword evidence="1" id="KW-1133">Transmembrane helix</keyword>
<name>A0A051TZK5_9MYCO</name>
<accession>A0A051TZK5</accession>
<dbReference type="InterPro" id="IPR052336">
    <property type="entry name" value="MlaD_Phospholipid_Transporter"/>
</dbReference>
<keyword evidence="1" id="KW-0812">Transmembrane</keyword>
<keyword evidence="5" id="KW-1185">Reference proteome</keyword>
<protein>
    <submittedName>
        <fullName evidence="4">Uncharacterized protein</fullName>
    </submittedName>
</protein>
<evidence type="ECO:0000313" key="5">
    <source>
        <dbReference type="Proteomes" id="UP000025947"/>
    </source>
</evidence>
<dbReference type="AlphaFoldDB" id="A0A051TZK5"/>
<dbReference type="InterPro" id="IPR005693">
    <property type="entry name" value="Mce"/>
</dbReference>
<reference evidence="4 5" key="1">
    <citation type="submission" date="2014-04" db="EMBL/GenBank/DDBJ databases">
        <title>The Genome Sequence of Mycobacterium tuberculosis TKK-01-0051.</title>
        <authorList>
            <consortium name="The Broad Institute Genomics Platform"/>
            <consortium name="The Broad Institute Genome Sequencing Center for Infectious Disease"/>
            <person name="Earl A.M."/>
            <person name="Cohen K."/>
            <person name="Pym A."/>
            <person name="Bishai W."/>
            <person name="Maharaj K."/>
            <person name="Desjardins C."/>
            <person name="Abeel T."/>
            <person name="Young S."/>
            <person name="Zeng Q."/>
            <person name="Gargeya S."/>
            <person name="Abouelleil A."/>
            <person name="Alvarado L."/>
            <person name="Chapman S.B."/>
            <person name="Gainer-Dewar J."/>
            <person name="Goldberg J."/>
            <person name="Griggs A."/>
            <person name="Gujja S."/>
            <person name="Hansen M."/>
            <person name="Howarth C."/>
            <person name="Imamovic A."/>
            <person name="Larimer J."/>
            <person name="Murphy C."/>
            <person name="Naylor J."/>
            <person name="Pearson M."/>
            <person name="Poon T.W."/>
            <person name="Priest M."/>
            <person name="Roberts A."/>
            <person name="Saif S."/>
            <person name="Shea T."/>
            <person name="Sykes S."/>
            <person name="Wortman J."/>
            <person name="Nusbaum C."/>
            <person name="Birren B."/>
        </authorList>
    </citation>
    <scope>NUCLEOTIDE SEQUENCE [LARGE SCALE GENOMIC DNA]</scope>
    <source>
        <strain evidence="4 5">TKK-01-0051</strain>
    </source>
</reference>
<keyword evidence="1" id="KW-0472">Membrane</keyword>
<dbReference type="EMBL" id="JLXW01000008">
    <property type="protein sequence ID" value="KBZ62402.1"/>
    <property type="molecule type" value="Genomic_DNA"/>
</dbReference>
<evidence type="ECO:0000259" key="2">
    <source>
        <dbReference type="Pfam" id="PF02470"/>
    </source>
</evidence>
<dbReference type="Proteomes" id="UP000025947">
    <property type="component" value="Unassembled WGS sequence"/>
</dbReference>
<evidence type="ECO:0000259" key="3">
    <source>
        <dbReference type="Pfam" id="PF11887"/>
    </source>
</evidence>
<evidence type="ECO:0000313" key="4">
    <source>
        <dbReference type="EMBL" id="KBZ62402.1"/>
    </source>
</evidence>
<proteinExistence type="predicted"/>
<feature type="transmembrane region" description="Helical" evidence="1">
    <location>
        <begin position="25"/>
        <end position="44"/>
    </location>
</feature>
<dbReference type="InterPro" id="IPR024516">
    <property type="entry name" value="Mce_C"/>
</dbReference>
<dbReference type="Pfam" id="PF02470">
    <property type="entry name" value="MlaD"/>
    <property type="match status" value="1"/>
</dbReference>
<dbReference type="PATRIC" id="fig|1324261.3.peg.3359"/>
<feature type="domain" description="Mammalian cell entry C-terminal" evidence="3">
    <location>
        <begin position="136"/>
        <end position="315"/>
    </location>
</feature>
<sequence length="351" mass="38333">MAEASVRQRLSRMTKRPLESYNKTWLGFIAVAVVAVVIGVMLLVHAIGAGYRHYTAEFLQAASLRAGNPIVVAGIPVGNVTSMKLVGDHVEAGLKVRDDIKLGKDSRAQIKVTTILGSRYLALEPNGPARLPNNTFDLAHTEVPYDLQAALQDATTTFEQVDSDRFAQSLAVLGKQLEGLPAVVPQAITNINTLSSIIAVRRDQLGQLLRSTEQVTNTLRRQQAGIGALVDQGQDLLGQFVARRAVFHAMMQSLSSLVDTMSQVVVNDRSGLDALIKDMRDFTNLMSEHDDLLHSMLQTSPIFFREAANLTGDGNAINFNAPNVPLIDSWMCAISGRAKQFGMIQYFKDCK</sequence>
<dbReference type="PANTHER" id="PTHR33371">
    <property type="entry name" value="INTERMEMBRANE PHOSPHOLIPID TRANSPORT SYSTEM BINDING PROTEIN MLAD-RELATED"/>
    <property type="match status" value="1"/>
</dbReference>
<comment type="caution">
    <text evidence="4">The sequence shown here is derived from an EMBL/GenBank/DDBJ whole genome shotgun (WGS) entry which is preliminary data.</text>
</comment>
<dbReference type="NCBIfam" id="TIGR00996">
    <property type="entry name" value="Mtu_fam_mce"/>
    <property type="match status" value="1"/>
</dbReference>
<dbReference type="Pfam" id="PF11887">
    <property type="entry name" value="Mce4_CUP1"/>
    <property type="match status" value="1"/>
</dbReference>
<feature type="domain" description="Mce/MlaD" evidence="2">
    <location>
        <begin position="51"/>
        <end position="125"/>
    </location>
</feature>
<organism evidence="4 5">
    <name type="scientific">Mycobacterium [tuberculosis] TKK-01-0051</name>
    <dbReference type="NCBI Taxonomy" id="1324261"/>
    <lineage>
        <taxon>Bacteria</taxon>
        <taxon>Bacillati</taxon>
        <taxon>Actinomycetota</taxon>
        <taxon>Actinomycetes</taxon>
        <taxon>Mycobacteriales</taxon>
        <taxon>Mycobacteriaceae</taxon>
        <taxon>Mycobacterium</taxon>
        <taxon>Mycobacterium avium complex (MAC)</taxon>
    </lineage>
</organism>
<dbReference type="GO" id="GO:0005576">
    <property type="term" value="C:extracellular region"/>
    <property type="evidence" value="ECO:0007669"/>
    <property type="project" value="TreeGrafter"/>
</dbReference>
<dbReference type="RefSeq" id="WP_044485910.1">
    <property type="nucleotide sequence ID" value="NZ_KK328284.1"/>
</dbReference>
<dbReference type="InterPro" id="IPR003399">
    <property type="entry name" value="Mce/MlaD"/>
</dbReference>
<gene>
    <name evidence="4" type="ORF">K875_03323</name>
</gene>